<gene>
    <name evidence="2" type="ORF">JX265_006943</name>
</gene>
<comment type="caution">
    <text evidence="2">The sequence shown here is derived from an EMBL/GenBank/DDBJ whole genome shotgun (WGS) entry which is preliminary data.</text>
</comment>
<keyword evidence="3" id="KW-1185">Reference proteome</keyword>
<dbReference type="Proteomes" id="UP000829685">
    <property type="component" value="Unassembled WGS sequence"/>
</dbReference>
<accession>A0A9P9WL25</accession>
<reference evidence="2" key="1">
    <citation type="submission" date="2021-03" db="EMBL/GenBank/DDBJ databases">
        <title>Revisited historic fungal species revealed as producer of novel bioactive compounds through whole genome sequencing and comparative genomics.</title>
        <authorList>
            <person name="Vignolle G.A."/>
            <person name="Hochenegger N."/>
            <person name="Mach R.L."/>
            <person name="Mach-Aigner A.R."/>
            <person name="Javad Rahimi M."/>
            <person name="Salim K.A."/>
            <person name="Chan C.M."/>
            <person name="Lim L.B.L."/>
            <person name="Cai F."/>
            <person name="Druzhinina I.S."/>
            <person name="U'Ren J.M."/>
            <person name="Derntl C."/>
        </authorList>
    </citation>
    <scope>NUCLEOTIDE SEQUENCE</scope>
    <source>
        <strain evidence="2">TUCIM 5799</strain>
    </source>
</reference>
<proteinExistence type="predicted"/>
<evidence type="ECO:0000313" key="3">
    <source>
        <dbReference type="Proteomes" id="UP000829685"/>
    </source>
</evidence>
<dbReference type="AlphaFoldDB" id="A0A9P9WL25"/>
<organism evidence="2 3">
    <name type="scientific">Neoarthrinium moseri</name>
    <dbReference type="NCBI Taxonomy" id="1658444"/>
    <lineage>
        <taxon>Eukaryota</taxon>
        <taxon>Fungi</taxon>
        <taxon>Dikarya</taxon>
        <taxon>Ascomycota</taxon>
        <taxon>Pezizomycotina</taxon>
        <taxon>Sordariomycetes</taxon>
        <taxon>Xylariomycetidae</taxon>
        <taxon>Amphisphaeriales</taxon>
        <taxon>Apiosporaceae</taxon>
        <taxon>Neoarthrinium</taxon>
    </lineage>
</organism>
<evidence type="ECO:0000313" key="2">
    <source>
        <dbReference type="EMBL" id="KAI1868964.1"/>
    </source>
</evidence>
<evidence type="ECO:0000256" key="1">
    <source>
        <dbReference type="SAM" id="MobiDB-lite"/>
    </source>
</evidence>
<protein>
    <submittedName>
        <fullName evidence="2">Uncharacterized protein</fullName>
    </submittedName>
</protein>
<feature type="compositionally biased region" description="Polar residues" evidence="1">
    <location>
        <begin position="116"/>
        <end position="131"/>
    </location>
</feature>
<sequence length="571" mass="66476">MHRHDLMTANGLSITLASILTPGQNICLRATIRPTRSHHVERLLAVECLEEFGGPALNFRARDNAQEPAWDDKEIERMRWACTHCLRLLDHTRFDNHSLLRLGYRKPLPGSPAASPVTSWRPSGSTSSKSVLRNKKATHQAEMKSLRLRYAVAVTLNWGKARESQASLDRLQDFRNAGFEAFEQMSLTEFEALDVSEETKLLDQAARSVELQICGYKRHLRSCNECRFQTGNLKSHTIPPQPNRDYAYQTGSNLGTKTVPIVKSRRYLFGDLQQRYFPGLFMNLPSYRPECDKVPSFMIYRQDSRGSYFNMYMIRCPGCCSWKDMAAYRVGNVWPKWWVAYQHHWGADTMKNWDGRTVNEAFLEGLRCHSCYAKENGREKFAQVLLEWYMCLLFPATLSARRNLDMGWTFAWQSVNKANNPYVQPNDWSVREKYIFNIRTEILAGIPWKNTDKRNGVDYKNADAKTLDMLREKHAHLKASFKKWYHPPDPTHHLSSWNDWYGSWVNGYEAQEAQWLWLRDCKTEVLKRPEAVVNWALGDQEGVDIDAEVIWNKVCNKYQKIWDSEHISEVR</sequence>
<feature type="region of interest" description="Disordered" evidence="1">
    <location>
        <begin position="110"/>
        <end position="136"/>
    </location>
</feature>
<name>A0A9P9WL25_9PEZI</name>
<dbReference type="EMBL" id="JAFIMR010000016">
    <property type="protein sequence ID" value="KAI1868964.1"/>
    <property type="molecule type" value="Genomic_DNA"/>
</dbReference>